<feature type="region of interest" description="Disordered" evidence="2">
    <location>
        <begin position="87"/>
        <end position="122"/>
    </location>
</feature>
<dbReference type="STRING" id="667725.A0A0L0FIB3"/>
<name>A0A0L0FIB3_9EUKA</name>
<dbReference type="SUPFAM" id="SSF56815">
    <property type="entry name" value="Sec1/munc18-like (SM) proteins"/>
    <property type="match status" value="1"/>
</dbReference>
<dbReference type="InterPro" id="IPR001619">
    <property type="entry name" value="Sec1-like"/>
</dbReference>
<proteinExistence type="inferred from homology"/>
<dbReference type="AlphaFoldDB" id="A0A0L0FIB3"/>
<reference evidence="3 4" key="1">
    <citation type="submission" date="2011-02" db="EMBL/GenBank/DDBJ databases">
        <title>The Genome Sequence of Sphaeroforma arctica JP610.</title>
        <authorList>
            <consortium name="The Broad Institute Genome Sequencing Platform"/>
            <person name="Russ C."/>
            <person name="Cuomo C."/>
            <person name="Young S.K."/>
            <person name="Zeng Q."/>
            <person name="Gargeya S."/>
            <person name="Alvarado L."/>
            <person name="Berlin A."/>
            <person name="Chapman S.B."/>
            <person name="Chen Z."/>
            <person name="Freedman E."/>
            <person name="Gellesch M."/>
            <person name="Goldberg J."/>
            <person name="Griggs A."/>
            <person name="Gujja S."/>
            <person name="Heilman E."/>
            <person name="Heiman D."/>
            <person name="Howarth C."/>
            <person name="Mehta T."/>
            <person name="Neiman D."/>
            <person name="Pearson M."/>
            <person name="Roberts A."/>
            <person name="Saif S."/>
            <person name="Shea T."/>
            <person name="Shenoy N."/>
            <person name="Sisk P."/>
            <person name="Stolte C."/>
            <person name="Sykes S."/>
            <person name="White J."/>
            <person name="Yandava C."/>
            <person name="Burger G."/>
            <person name="Gray M.W."/>
            <person name="Holland P.W.H."/>
            <person name="King N."/>
            <person name="Lang F.B.F."/>
            <person name="Roger A.J."/>
            <person name="Ruiz-Trillo I."/>
            <person name="Haas B."/>
            <person name="Nusbaum C."/>
            <person name="Birren B."/>
        </authorList>
    </citation>
    <scope>NUCLEOTIDE SEQUENCE [LARGE SCALE GENOMIC DNA]</scope>
    <source>
        <strain evidence="3 4">JP610</strain>
    </source>
</reference>
<keyword evidence="4" id="KW-1185">Reference proteome</keyword>
<sequence>MYLTNKKFNYTFSHLQADKVALFGMSNLGVRVTPKDKASVVIPRIKRNTTEMYTTSRWTPVVKDIGEGLLIGKYDKSVIAWTKGEPPVSGTTSSAGGPVSARSKPGWAKAKDKKDKTDKKNVATSDGFAGPRLIIYVIGGMSYSEIRAVYELTKKFNRSVLIGSDQRMIPALFLENMRLLGKPATAAEVALGANK</sequence>
<dbReference type="GeneID" id="25911482"/>
<dbReference type="Proteomes" id="UP000054560">
    <property type="component" value="Unassembled WGS sequence"/>
</dbReference>
<dbReference type="RefSeq" id="XP_014150424.1">
    <property type="nucleotide sequence ID" value="XM_014294949.1"/>
</dbReference>
<dbReference type="Pfam" id="PF00995">
    <property type="entry name" value="Sec1"/>
    <property type="match status" value="1"/>
</dbReference>
<dbReference type="PANTHER" id="PTHR11679">
    <property type="entry name" value="VESICLE PROTEIN SORTING-ASSOCIATED"/>
    <property type="match status" value="1"/>
</dbReference>
<dbReference type="InterPro" id="IPR036045">
    <property type="entry name" value="Sec1-like_sf"/>
</dbReference>
<comment type="similarity">
    <text evidence="1">Belongs to the STXBP/unc-18/SEC1 family.</text>
</comment>
<evidence type="ECO:0000256" key="1">
    <source>
        <dbReference type="ARBA" id="ARBA00009884"/>
    </source>
</evidence>
<organism evidence="3 4">
    <name type="scientific">Sphaeroforma arctica JP610</name>
    <dbReference type="NCBI Taxonomy" id="667725"/>
    <lineage>
        <taxon>Eukaryota</taxon>
        <taxon>Ichthyosporea</taxon>
        <taxon>Ichthyophonida</taxon>
        <taxon>Sphaeroforma</taxon>
    </lineage>
</organism>
<dbReference type="InterPro" id="IPR027482">
    <property type="entry name" value="Sec1-like_dom2"/>
</dbReference>
<gene>
    <name evidence="3" type="ORF">SARC_10978</name>
</gene>
<dbReference type="OrthoDB" id="2228at2759"/>
<protein>
    <submittedName>
        <fullName evidence="3">Uncharacterized protein</fullName>
    </submittedName>
</protein>
<feature type="compositionally biased region" description="Basic and acidic residues" evidence="2">
    <location>
        <begin position="109"/>
        <end position="121"/>
    </location>
</feature>
<evidence type="ECO:0000313" key="3">
    <source>
        <dbReference type="EMBL" id="KNC76522.1"/>
    </source>
</evidence>
<accession>A0A0L0FIB3</accession>
<dbReference type="Gene3D" id="3.40.50.1910">
    <property type="match status" value="1"/>
</dbReference>
<evidence type="ECO:0000313" key="4">
    <source>
        <dbReference type="Proteomes" id="UP000054560"/>
    </source>
</evidence>
<dbReference type="GO" id="GO:0016192">
    <property type="term" value="P:vesicle-mediated transport"/>
    <property type="evidence" value="ECO:0007669"/>
    <property type="project" value="InterPro"/>
</dbReference>
<evidence type="ECO:0000256" key="2">
    <source>
        <dbReference type="SAM" id="MobiDB-lite"/>
    </source>
</evidence>
<dbReference type="EMBL" id="KQ243066">
    <property type="protein sequence ID" value="KNC76522.1"/>
    <property type="molecule type" value="Genomic_DNA"/>
</dbReference>
<dbReference type="eggNOG" id="KOG1300">
    <property type="taxonomic scope" value="Eukaryota"/>
</dbReference>